<evidence type="ECO:0000256" key="4">
    <source>
        <dbReference type="ARBA" id="ARBA00022692"/>
    </source>
</evidence>
<dbReference type="Proteomes" id="UP000663942">
    <property type="component" value="Chromosome"/>
</dbReference>
<dbReference type="RefSeq" id="WP_207825396.1">
    <property type="nucleotide sequence ID" value="NZ_CP062006.1"/>
</dbReference>
<feature type="transmembrane region" description="Helical" evidence="7">
    <location>
        <begin position="45"/>
        <end position="70"/>
    </location>
</feature>
<protein>
    <recommendedName>
        <fullName evidence="7">Protein MgtC</fullName>
    </recommendedName>
</protein>
<organism evidence="9 10">
    <name type="scientific">Brevundimonas pondensis</name>
    <dbReference type="NCBI Taxonomy" id="2774189"/>
    <lineage>
        <taxon>Bacteria</taxon>
        <taxon>Pseudomonadati</taxon>
        <taxon>Pseudomonadota</taxon>
        <taxon>Alphaproteobacteria</taxon>
        <taxon>Caulobacterales</taxon>
        <taxon>Caulobacteraceae</taxon>
        <taxon>Brevundimonas</taxon>
    </lineage>
</organism>
<feature type="domain" description="MgtC/SapB/SrpB/YhiD N-terminal" evidence="8">
    <location>
        <begin position="20"/>
        <end position="150"/>
    </location>
</feature>
<evidence type="ECO:0000256" key="7">
    <source>
        <dbReference type="RuleBase" id="RU365041"/>
    </source>
</evidence>
<dbReference type="InterPro" id="IPR049177">
    <property type="entry name" value="MgtC_SapB_SrpB_YhiD_N"/>
</dbReference>
<feature type="transmembrane region" description="Helical" evidence="7">
    <location>
        <begin position="82"/>
        <end position="99"/>
    </location>
</feature>
<keyword evidence="6 7" id="KW-0472">Membrane</keyword>
<keyword evidence="3" id="KW-1003">Cell membrane</keyword>
<dbReference type="EMBL" id="CP062006">
    <property type="protein sequence ID" value="QTC88295.1"/>
    <property type="molecule type" value="Genomic_DNA"/>
</dbReference>
<keyword evidence="4 7" id="KW-0812">Transmembrane</keyword>
<evidence type="ECO:0000256" key="6">
    <source>
        <dbReference type="ARBA" id="ARBA00023136"/>
    </source>
</evidence>
<comment type="similarity">
    <text evidence="2 7">Belongs to the MgtC/SapB family.</text>
</comment>
<sequence length="238" mass="25088">MTIGEALAGTLDWALIGPVAAAMVAGGLIGIERTYHGHPAGFRTHILVCMTSCVLMLAAMHQSTWAFVALPDQRLVIDPTRMSHGILTGIGFLCAGVIFREGFSVHGLTTAASLWTTSAVGVMFGIGMWDLGLIAGGATLLVLAILRFLDARLPHVGVVDVTLRWARGSAPGEATLRGLLADSGLKPVRVGHVVSHDGQIHEHHIKARGPMPLRVDDLSARLAQQGGLAGFSVMPRDD</sequence>
<dbReference type="InterPro" id="IPR003416">
    <property type="entry name" value="MgtC/SapB/SrpB/YhiD_fam"/>
</dbReference>
<reference evidence="9 10" key="1">
    <citation type="submission" date="2020-09" db="EMBL/GenBank/DDBJ databases">
        <title>Brevundimonas sp. LVF1 isolated from an oligotrophic pond in Goettingen, Germany.</title>
        <authorList>
            <person name="Friedrich I."/>
            <person name="Klassen A."/>
            <person name="Neubauer H."/>
            <person name="Schneider D."/>
            <person name="Hertel R."/>
            <person name="Daniel R."/>
        </authorList>
    </citation>
    <scope>NUCLEOTIDE SEQUENCE [LARGE SCALE GENOMIC DNA]</scope>
    <source>
        <strain evidence="9 10">LVF1</strain>
    </source>
</reference>
<dbReference type="PRINTS" id="PR01837">
    <property type="entry name" value="MGTCSAPBPROT"/>
</dbReference>
<keyword evidence="7" id="KW-0997">Cell inner membrane</keyword>
<evidence type="ECO:0000313" key="10">
    <source>
        <dbReference type="Proteomes" id="UP000663942"/>
    </source>
</evidence>
<evidence type="ECO:0000313" key="9">
    <source>
        <dbReference type="EMBL" id="QTC88295.1"/>
    </source>
</evidence>
<feature type="transmembrane region" description="Helical" evidence="7">
    <location>
        <begin position="119"/>
        <end position="146"/>
    </location>
</feature>
<keyword evidence="5 7" id="KW-1133">Transmembrane helix</keyword>
<accession>A0ABX7SND1</accession>
<evidence type="ECO:0000256" key="3">
    <source>
        <dbReference type="ARBA" id="ARBA00022475"/>
    </source>
</evidence>
<keyword evidence="10" id="KW-1185">Reference proteome</keyword>
<evidence type="ECO:0000256" key="5">
    <source>
        <dbReference type="ARBA" id="ARBA00022989"/>
    </source>
</evidence>
<comment type="subcellular location">
    <subcellularLocation>
        <location evidence="7">Cell inner membrane</location>
        <topology evidence="7">Multi-pass membrane protein</topology>
    </subcellularLocation>
    <subcellularLocation>
        <location evidence="1">Cell membrane</location>
        <topology evidence="1">Multi-pass membrane protein</topology>
    </subcellularLocation>
</comment>
<dbReference type="PANTHER" id="PTHR33778:SF1">
    <property type="entry name" value="MAGNESIUM TRANSPORTER YHID-RELATED"/>
    <property type="match status" value="1"/>
</dbReference>
<dbReference type="Pfam" id="PF02308">
    <property type="entry name" value="MgtC"/>
    <property type="match status" value="1"/>
</dbReference>
<evidence type="ECO:0000256" key="1">
    <source>
        <dbReference type="ARBA" id="ARBA00004651"/>
    </source>
</evidence>
<proteinExistence type="inferred from homology"/>
<dbReference type="PANTHER" id="PTHR33778">
    <property type="entry name" value="PROTEIN MGTC"/>
    <property type="match status" value="1"/>
</dbReference>
<evidence type="ECO:0000256" key="2">
    <source>
        <dbReference type="ARBA" id="ARBA00009298"/>
    </source>
</evidence>
<name>A0ABX7SND1_9CAUL</name>
<gene>
    <name evidence="9" type="ORF">IFE19_02500</name>
</gene>
<evidence type="ECO:0000259" key="8">
    <source>
        <dbReference type="Pfam" id="PF02308"/>
    </source>
</evidence>